<proteinExistence type="inferred from homology"/>
<evidence type="ECO:0000256" key="1">
    <source>
        <dbReference type="ARBA" id="ARBA00010617"/>
    </source>
</evidence>
<evidence type="ECO:0000313" key="5">
    <source>
        <dbReference type="EMBL" id="GEM06734.1"/>
    </source>
</evidence>
<dbReference type="PANTHER" id="PTHR24304:SF2">
    <property type="entry name" value="24-HYDROXYCHOLESTEROL 7-ALPHA-HYDROXYLASE"/>
    <property type="match status" value="1"/>
</dbReference>
<evidence type="ECO:0000256" key="3">
    <source>
        <dbReference type="ARBA" id="ARBA00022723"/>
    </source>
</evidence>
<sequence>MAAVSTASHASSDLLASASALLRSVYAAPRRILEFYPIRREMQHIVFGAAPYWEDESIMDGSLFPIQARDMSKANLADSPVRIVDVFRVCIDDLASKVDKDPQGELTIDLIKWTVESIYEATLAGIFGKEFLQQDGVDKRELYNAFNAFDKSFPIIASGMVSHLFLEKIPDVKKGREGFELLASTFERWILNGFEGLDAGIVRDMAESEIEHGLGERAAAKITGADMWAIMADAPFIGVQPLLFLLQAPSEIRRDLLHEIDTSLQAPTKEQSTLSHLGQSFPLLTSCITETLRVSTSIFSARIVEEGFHLPAYGEYGEVIVPAGTRLLSSPRAHHLDDSFWDG</sequence>
<comment type="caution">
    <text evidence="5">The sequence shown here is derived from an EMBL/GenBank/DDBJ whole genome shotgun (WGS) entry which is preliminary data.</text>
</comment>
<dbReference type="GO" id="GO:0008395">
    <property type="term" value="F:steroid hydroxylase activity"/>
    <property type="evidence" value="ECO:0007669"/>
    <property type="project" value="TreeGrafter"/>
</dbReference>
<reference evidence="5 6" key="1">
    <citation type="submission" date="2019-07" db="EMBL/GenBank/DDBJ databases">
        <title>Rhodotorula toruloides NBRC10032 genome sequencing.</title>
        <authorList>
            <person name="Shida Y."/>
            <person name="Takaku H."/>
            <person name="Ogasawara W."/>
            <person name="Mori K."/>
        </authorList>
    </citation>
    <scope>NUCLEOTIDE SEQUENCE [LARGE SCALE GENOMIC DNA]</scope>
    <source>
        <strain evidence="5 6">NBRC10032</strain>
    </source>
</reference>
<keyword evidence="4" id="KW-0408">Iron</keyword>
<gene>
    <name evidence="5" type="ORF">Rt10032_c02g0751</name>
</gene>
<dbReference type="AlphaFoldDB" id="A0A511KBE2"/>
<dbReference type="OrthoDB" id="3366823at2759"/>
<evidence type="ECO:0000256" key="2">
    <source>
        <dbReference type="ARBA" id="ARBA00022617"/>
    </source>
</evidence>
<comment type="similarity">
    <text evidence="1">Belongs to the cytochrome P450 family.</text>
</comment>
<dbReference type="GO" id="GO:0020037">
    <property type="term" value="F:heme binding"/>
    <property type="evidence" value="ECO:0007669"/>
    <property type="project" value="InterPro"/>
</dbReference>
<accession>A0A511KBE2</accession>
<dbReference type="GO" id="GO:0005506">
    <property type="term" value="F:iron ion binding"/>
    <property type="evidence" value="ECO:0007669"/>
    <property type="project" value="InterPro"/>
</dbReference>
<keyword evidence="3" id="KW-0479">Metal-binding</keyword>
<name>A0A511KBE2_RHOTO</name>
<evidence type="ECO:0000256" key="4">
    <source>
        <dbReference type="ARBA" id="ARBA00023004"/>
    </source>
</evidence>
<evidence type="ECO:0000313" key="6">
    <source>
        <dbReference type="Proteomes" id="UP000321518"/>
    </source>
</evidence>
<dbReference type="InterPro" id="IPR036396">
    <property type="entry name" value="Cyt_P450_sf"/>
</dbReference>
<keyword evidence="2" id="KW-0349">Heme</keyword>
<dbReference type="SUPFAM" id="SSF48264">
    <property type="entry name" value="Cytochrome P450"/>
    <property type="match status" value="1"/>
</dbReference>
<dbReference type="InterPro" id="IPR050529">
    <property type="entry name" value="CYP450_sterol_14alpha_dmase"/>
</dbReference>
<dbReference type="PANTHER" id="PTHR24304">
    <property type="entry name" value="CYTOCHROME P450 FAMILY 7"/>
    <property type="match status" value="1"/>
</dbReference>
<protein>
    <submittedName>
        <fullName evidence="5">Cytochrome P450, family 8, subfamily B</fullName>
    </submittedName>
</protein>
<dbReference type="EMBL" id="BJWK01000002">
    <property type="protein sequence ID" value="GEM06734.1"/>
    <property type="molecule type" value="Genomic_DNA"/>
</dbReference>
<dbReference type="GO" id="GO:0016705">
    <property type="term" value="F:oxidoreductase activity, acting on paired donors, with incorporation or reduction of molecular oxygen"/>
    <property type="evidence" value="ECO:0007669"/>
    <property type="project" value="InterPro"/>
</dbReference>
<dbReference type="Proteomes" id="UP000321518">
    <property type="component" value="Unassembled WGS sequence"/>
</dbReference>
<dbReference type="Gene3D" id="1.10.630.10">
    <property type="entry name" value="Cytochrome P450"/>
    <property type="match status" value="1"/>
</dbReference>
<organism evidence="5 6">
    <name type="scientific">Rhodotorula toruloides</name>
    <name type="common">Yeast</name>
    <name type="synonym">Rhodosporidium toruloides</name>
    <dbReference type="NCBI Taxonomy" id="5286"/>
    <lineage>
        <taxon>Eukaryota</taxon>
        <taxon>Fungi</taxon>
        <taxon>Dikarya</taxon>
        <taxon>Basidiomycota</taxon>
        <taxon>Pucciniomycotina</taxon>
        <taxon>Microbotryomycetes</taxon>
        <taxon>Sporidiobolales</taxon>
        <taxon>Sporidiobolaceae</taxon>
        <taxon>Rhodotorula</taxon>
    </lineage>
</organism>